<feature type="compositionally biased region" description="Basic and acidic residues" evidence="1">
    <location>
        <begin position="450"/>
        <end position="470"/>
    </location>
</feature>
<dbReference type="GeneID" id="4394383"/>
<evidence type="ECO:0000313" key="3">
    <source>
        <dbReference type="Proteomes" id="UP000001056"/>
    </source>
</evidence>
<feature type="region of interest" description="Disordered" evidence="1">
    <location>
        <begin position="1"/>
        <end position="302"/>
    </location>
</feature>
<dbReference type="Proteomes" id="UP000001056">
    <property type="component" value="Unassembled WGS sequence"/>
</dbReference>
<gene>
    <name evidence="2" type="ORF">CHGG_07063</name>
</gene>
<dbReference type="EMBL" id="CH408033">
    <property type="protein sequence ID" value="EAQ85810.1"/>
    <property type="molecule type" value="Genomic_DNA"/>
</dbReference>
<feature type="compositionally biased region" description="Basic and acidic residues" evidence="1">
    <location>
        <begin position="536"/>
        <end position="560"/>
    </location>
</feature>
<feature type="compositionally biased region" description="Low complexity" evidence="1">
    <location>
        <begin position="588"/>
        <end position="636"/>
    </location>
</feature>
<feature type="compositionally biased region" description="Acidic residues" evidence="1">
    <location>
        <begin position="382"/>
        <end position="398"/>
    </location>
</feature>
<feature type="compositionally biased region" description="Polar residues" evidence="1">
    <location>
        <begin position="411"/>
        <end position="425"/>
    </location>
</feature>
<feature type="compositionally biased region" description="Basic and acidic residues" evidence="1">
    <location>
        <begin position="644"/>
        <end position="655"/>
    </location>
</feature>
<dbReference type="HOGENOM" id="CLU_418557_0_0_1"/>
<keyword evidence="3" id="KW-1185">Reference proteome</keyword>
<dbReference type="VEuPathDB" id="FungiDB:CHGG_07063"/>
<feature type="compositionally biased region" description="Basic and acidic residues" evidence="1">
    <location>
        <begin position="360"/>
        <end position="369"/>
    </location>
</feature>
<dbReference type="RefSeq" id="XP_001224719.1">
    <property type="nucleotide sequence ID" value="XM_001224718.1"/>
</dbReference>
<proteinExistence type="predicted"/>
<dbReference type="eggNOG" id="ENOG502R6U7">
    <property type="taxonomic scope" value="Eukaryota"/>
</dbReference>
<feature type="compositionally biased region" description="Low complexity" evidence="1">
    <location>
        <begin position="346"/>
        <end position="358"/>
    </location>
</feature>
<feature type="compositionally biased region" description="Polar residues" evidence="1">
    <location>
        <begin position="212"/>
        <end position="224"/>
    </location>
</feature>
<feature type="compositionally biased region" description="Polar residues" evidence="1">
    <location>
        <begin position="130"/>
        <end position="142"/>
    </location>
</feature>
<accession>Q2GY91</accession>
<reference evidence="3" key="1">
    <citation type="journal article" date="2015" name="Genome Announc.">
        <title>Draft genome sequence of the cellulolytic fungus Chaetomium globosum.</title>
        <authorList>
            <person name="Cuomo C.A."/>
            <person name="Untereiner W.A."/>
            <person name="Ma L.-J."/>
            <person name="Grabherr M."/>
            <person name="Birren B.W."/>
        </authorList>
    </citation>
    <scope>NUCLEOTIDE SEQUENCE [LARGE SCALE GENOMIC DNA]</scope>
    <source>
        <strain evidence="3">ATCC 6205 / CBS 148.51 / DSM 1962 / NBRC 6347 / NRRL 1970</strain>
    </source>
</reference>
<feature type="compositionally biased region" description="Low complexity" evidence="1">
    <location>
        <begin position="92"/>
        <end position="106"/>
    </location>
</feature>
<evidence type="ECO:0000256" key="1">
    <source>
        <dbReference type="SAM" id="MobiDB-lite"/>
    </source>
</evidence>
<feature type="compositionally biased region" description="Low complexity" evidence="1">
    <location>
        <begin position="503"/>
        <end position="535"/>
    </location>
</feature>
<feature type="compositionally biased region" description="Polar residues" evidence="1">
    <location>
        <begin position="562"/>
        <end position="573"/>
    </location>
</feature>
<dbReference type="InParanoid" id="Q2GY91"/>
<organism evidence="2 3">
    <name type="scientific">Chaetomium globosum (strain ATCC 6205 / CBS 148.51 / DSM 1962 / NBRC 6347 / NRRL 1970)</name>
    <name type="common">Soil fungus</name>
    <dbReference type="NCBI Taxonomy" id="306901"/>
    <lineage>
        <taxon>Eukaryota</taxon>
        <taxon>Fungi</taxon>
        <taxon>Dikarya</taxon>
        <taxon>Ascomycota</taxon>
        <taxon>Pezizomycotina</taxon>
        <taxon>Sordariomycetes</taxon>
        <taxon>Sordariomycetidae</taxon>
        <taxon>Sordariales</taxon>
        <taxon>Chaetomiaceae</taxon>
        <taxon>Chaetomium</taxon>
    </lineage>
</organism>
<feature type="region of interest" description="Disordered" evidence="1">
    <location>
        <begin position="331"/>
        <end position="655"/>
    </location>
</feature>
<feature type="compositionally biased region" description="Low complexity" evidence="1">
    <location>
        <begin position="431"/>
        <end position="441"/>
    </location>
</feature>
<evidence type="ECO:0000313" key="2">
    <source>
        <dbReference type="EMBL" id="EAQ85810.1"/>
    </source>
</evidence>
<feature type="compositionally biased region" description="Basic residues" evidence="1">
    <location>
        <begin position="61"/>
        <end position="79"/>
    </location>
</feature>
<dbReference type="AlphaFoldDB" id="Q2GY91"/>
<name>Q2GY91_CHAGB</name>
<feature type="compositionally biased region" description="Low complexity" evidence="1">
    <location>
        <begin position="39"/>
        <end position="51"/>
    </location>
</feature>
<feature type="compositionally biased region" description="Basic and acidic residues" evidence="1">
    <location>
        <begin position="1"/>
        <end position="24"/>
    </location>
</feature>
<protein>
    <submittedName>
        <fullName evidence="2">Uncharacterized protein</fullName>
    </submittedName>
</protein>
<sequence>MSKDAKDSSKPKPDGLRQPQRKDSLSSVLSWAALQGKITTSKPQTSSSSPSTPTPSPSTQPHHHHHPPANGTRQRRHSHSTSSDSKTKARRGSTAFRRFSFSFSTTIQDGASTKTRHSKTPMTPDPKASPGTSKAGKSSSSEKVNKAAAPDSQDGKQHSAPSRPQSAGDKPRSPLAPIPMPKSILRISSPDGYRRQSQFGTPATAGEPTSPDLPSSPATPTFETVLSAPDYPPSNLITHLPHPPGPSTVHRVEVGPGRRFLPVKRKSKSTLTYISPLDPGAQKSAPKTMLQSPTKLRRHQENQAAMGRYWLRTEEEEAQWRAEAERRAVEEAERYRNEPASPPPRAAVGAVAKVDGAVSRGREEIDKLPLLDGGGPAGSDKVEEETVAGSDDEDTDDETGVRCDAEDDAASVTSKGSRRSINLRPSASIVALRAARAAAAATESGNNRPAEIKSFSERLAEKQAAEERRNRPGSPTIPAKSDAESSKSARSSTSSLVKEKPPAAAAAAAGAVSVRPSTTSTNGNPSSNNNVPSASTDEKLTRTPSREKEKEKDKARDRPRTLASSKSYMNLRSANDRAQRLSTSRSAGHVGNSISHGSSNSNSSGNTHSHSHSNSSSSAGSGGSNNSNHNSNNHLHLSGRRGRRYFDDHKQGITA</sequence>
<dbReference type="OrthoDB" id="4588689at2759"/>